<dbReference type="EMBL" id="KZ305047">
    <property type="protein sequence ID" value="PIA37201.1"/>
    <property type="molecule type" value="Genomic_DNA"/>
</dbReference>
<dbReference type="Gene3D" id="2.40.50.140">
    <property type="entry name" value="Nucleic acid-binding proteins"/>
    <property type="match status" value="1"/>
</dbReference>
<keyword evidence="2" id="KW-1185">Reference proteome</keyword>
<dbReference type="AlphaFoldDB" id="A0A2G5D110"/>
<dbReference type="Proteomes" id="UP000230069">
    <property type="component" value="Unassembled WGS sequence"/>
</dbReference>
<reference evidence="1 2" key="1">
    <citation type="submission" date="2017-09" db="EMBL/GenBank/DDBJ databases">
        <title>WGS assembly of Aquilegia coerulea Goldsmith.</title>
        <authorList>
            <person name="Hodges S."/>
            <person name="Kramer E."/>
            <person name="Nordborg M."/>
            <person name="Tomkins J."/>
            <person name="Borevitz J."/>
            <person name="Derieg N."/>
            <person name="Yan J."/>
            <person name="Mihaltcheva S."/>
            <person name="Hayes R.D."/>
            <person name="Rokhsar D."/>
        </authorList>
    </citation>
    <scope>NUCLEOTIDE SEQUENCE [LARGE SCALE GENOMIC DNA]</scope>
    <source>
        <strain evidence="2">cv. Goldsmith</strain>
    </source>
</reference>
<protein>
    <submittedName>
        <fullName evidence="1">Uncharacterized protein</fullName>
    </submittedName>
</protein>
<proteinExistence type="predicted"/>
<organism evidence="1 2">
    <name type="scientific">Aquilegia coerulea</name>
    <name type="common">Rocky mountain columbine</name>
    <dbReference type="NCBI Taxonomy" id="218851"/>
    <lineage>
        <taxon>Eukaryota</taxon>
        <taxon>Viridiplantae</taxon>
        <taxon>Streptophyta</taxon>
        <taxon>Embryophyta</taxon>
        <taxon>Tracheophyta</taxon>
        <taxon>Spermatophyta</taxon>
        <taxon>Magnoliopsida</taxon>
        <taxon>Ranunculales</taxon>
        <taxon>Ranunculaceae</taxon>
        <taxon>Thalictroideae</taxon>
        <taxon>Aquilegia</taxon>
    </lineage>
</organism>
<dbReference type="STRING" id="218851.A0A2G5D110"/>
<accession>A0A2G5D110</accession>
<evidence type="ECO:0000313" key="1">
    <source>
        <dbReference type="EMBL" id="PIA37201.1"/>
    </source>
</evidence>
<dbReference type="OrthoDB" id="1922776at2759"/>
<dbReference type="InterPro" id="IPR012340">
    <property type="entry name" value="NA-bd_OB-fold"/>
</dbReference>
<evidence type="ECO:0000313" key="2">
    <source>
        <dbReference type="Proteomes" id="UP000230069"/>
    </source>
</evidence>
<dbReference type="SUPFAM" id="SSF50249">
    <property type="entry name" value="Nucleic acid-binding proteins"/>
    <property type="match status" value="1"/>
</dbReference>
<name>A0A2G5D110_AQUCA</name>
<dbReference type="FunCoup" id="A0A2G5D110">
    <property type="interactions" value="113"/>
</dbReference>
<dbReference type="InParanoid" id="A0A2G5D110"/>
<gene>
    <name evidence="1" type="ORF">AQUCO_03000055v1</name>
</gene>
<sequence length="113" mass="12681">MEGDIPSEAMCAVVAMDTSNFCYRVCALCEGTLSDNNICRFCPGSPGSKRLYRILLSIAWETKVFVVVCFDRAARVFFGCSADEFFDLAKLNPFAGISQFTLIFLVDGFMDWW</sequence>